<dbReference type="EMBL" id="BLXT01007673">
    <property type="protein sequence ID" value="GFO41260.1"/>
    <property type="molecule type" value="Genomic_DNA"/>
</dbReference>
<accession>A0AAV4DAY2</accession>
<feature type="region of interest" description="Disordered" evidence="1">
    <location>
        <begin position="22"/>
        <end position="129"/>
    </location>
</feature>
<reference evidence="2 3" key="1">
    <citation type="journal article" date="2021" name="Elife">
        <title>Chloroplast acquisition without the gene transfer in kleptoplastic sea slugs, Plakobranchus ocellatus.</title>
        <authorList>
            <person name="Maeda T."/>
            <person name="Takahashi S."/>
            <person name="Yoshida T."/>
            <person name="Shimamura S."/>
            <person name="Takaki Y."/>
            <person name="Nagai Y."/>
            <person name="Toyoda A."/>
            <person name="Suzuki Y."/>
            <person name="Arimoto A."/>
            <person name="Ishii H."/>
            <person name="Satoh N."/>
            <person name="Nishiyama T."/>
            <person name="Hasebe M."/>
            <person name="Maruyama T."/>
            <person name="Minagawa J."/>
            <person name="Obokata J."/>
            <person name="Shigenobu S."/>
        </authorList>
    </citation>
    <scope>NUCLEOTIDE SEQUENCE [LARGE SCALE GENOMIC DNA]</scope>
</reference>
<name>A0AAV4DAY2_9GAST</name>
<dbReference type="AlphaFoldDB" id="A0AAV4DAY2"/>
<comment type="caution">
    <text evidence="2">The sequence shown here is derived from an EMBL/GenBank/DDBJ whole genome shotgun (WGS) entry which is preliminary data.</text>
</comment>
<keyword evidence="3" id="KW-1185">Reference proteome</keyword>
<dbReference type="Proteomes" id="UP000735302">
    <property type="component" value="Unassembled WGS sequence"/>
</dbReference>
<evidence type="ECO:0000313" key="2">
    <source>
        <dbReference type="EMBL" id="GFO41260.1"/>
    </source>
</evidence>
<gene>
    <name evidence="2" type="ORF">PoB_006776500</name>
</gene>
<organism evidence="2 3">
    <name type="scientific">Plakobranchus ocellatus</name>
    <dbReference type="NCBI Taxonomy" id="259542"/>
    <lineage>
        <taxon>Eukaryota</taxon>
        <taxon>Metazoa</taxon>
        <taxon>Spiralia</taxon>
        <taxon>Lophotrochozoa</taxon>
        <taxon>Mollusca</taxon>
        <taxon>Gastropoda</taxon>
        <taxon>Heterobranchia</taxon>
        <taxon>Euthyneura</taxon>
        <taxon>Panpulmonata</taxon>
        <taxon>Sacoglossa</taxon>
        <taxon>Placobranchoidea</taxon>
        <taxon>Plakobranchidae</taxon>
        <taxon>Plakobranchus</taxon>
    </lineage>
</organism>
<protein>
    <recommendedName>
        <fullName evidence="4">PiggyBac transposable element-derived protein domain-containing protein</fullName>
    </recommendedName>
</protein>
<sequence length="253" mass="28456">MASRNRPPRKVTAEQALRLFQEDLAERNNSDVDLELVSSESESDERESNRSSVSDSSEDDLVTCRSCLTGPSRPKKSKGNGIGKRSRPQIEESPSSSGDARSRPRPVCQESEGWKQVPTKKPSCPEHKTTTSYRFVPTQAPGVIADLNENSSAFTCLQTILDNDVIDSLCSSIIEFAIRKSAMNNPSNRRSVHGNWIPIEREELLGFMTVNACCWIEQKAENQGLFYRLHHIGIPLGRNRKRHYREARGNQQL</sequence>
<evidence type="ECO:0000313" key="3">
    <source>
        <dbReference type="Proteomes" id="UP000735302"/>
    </source>
</evidence>
<evidence type="ECO:0000256" key="1">
    <source>
        <dbReference type="SAM" id="MobiDB-lite"/>
    </source>
</evidence>
<evidence type="ECO:0008006" key="4">
    <source>
        <dbReference type="Google" id="ProtNLM"/>
    </source>
</evidence>
<proteinExistence type="predicted"/>